<evidence type="ECO:0000313" key="2">
    <source>
        <dbReference type="EMBL" id="QVM82953.1"/>
    </source>
</evidence>
<keyword evidence="3" id="KW-1185">Reference proteome</keyword>
<sequence length="88" mass="8877">MSGTGGPHFDQRPGVFEATRRGGGRSSLPLLAFGRHGTSGWGVSLFQGGELVAELSAEDAMALAIDIAQAVGAITLAESYAPDCGEAG</sequence>
<name>A0ABX8E1J8_9SPHN</name>
<accession>A0ABX8E1J8</accession>
<gene>
    <name evidence="2" type="ORF">HT578_03830</name>
</gene>
<reference evidence="2 3" key="1">
    <citation type="journal article" date="2021" name="Int. J. Syst. Evol. Microbiol.">
        <title>Novosphingobium decolorationis sp. nov., an aniline blue-decolourizing bacterium isolated from East Pacific sediment.</title>
        <authorList>
            <person name="Chen X."/>
            <person name="Dong B."/>
            <person name="Chen T."/>
            <person name="Ren N."/>
            <person name="Wang J."/>
            <person name="Xu Y."/>
            <person name="Yang J."/>
            <person name="Zhu S."/>
            <person name="Chen J."/>
        </authorList>
    </citation>
    <scope>NUCLEOTIDE SEQUENCE [LARGE SCALE GENOMIC DNA]</scope>
    <source>
        <strain evidence="2 3">502str22</strain>
    </source>
</reference>
<dbReference type="EMBL" id="CP054856">
    <property type="protein sequence ID" value="QVM82953.1"/>
    <property type="molecule type" value="Genomic_DNA"/>
</dbReference>
<protein>
    <submittedName>
        <fullName evidence="2">Uncharacterized protein</fullName>
    </submittedName>
</protein>
<organism evidence="2 3">
    <name type="scientific">Novosphingobium decolorationis</name>
    <dbReference type="NCBI Taxonomy" id="2698673"/>
    <lineage>
        <taxon>Bacteria</taxon>
        <taxon>Pseudomonadati</taxon>
        <taxon>Pseudomonadota</taxon>
        <taxon>Alphaproteobacteria</taxon>
        <taxon>Sphingomonadales</taxon>
        <taxon>Sphingomonadaceae</taxon>
        <taxon>Novosphingobium</taxon>
    </lineage>
</organism>
<evidence type="ECO:0000313" key="3">
    <source>
        <dbReference type="Proteomes" id="UP000677126"/>
    </source>
</evidence>
<proteinExistence type="predicted"/>
<dbReference type="RefSeq" id="WP_213502238.1">
    <property type="nucleotide sequence ID" value="NZ_CP054856.1"/>
</dbReference>
<feature type="region of interest" description="Disordered" evidence="1">
    <location>
        <begin position="1"/>
        <end position="22"/>
    </location>
</feature>
<dbReference type="Proteomes" id="UP000677126">
    <property type="component" value="Chromosome"/>
</dbReference>
<evidence type="ECO:0000256" key="1">
    <source>
        <dbReference type="SAM" id="MobiDB-lite"/>
    </source>
</evidence>